<evidence type="ECO:0000313" key="2">
    <source>
        <dbReference type="EMBL" id="SMX26579.1"/>
    </source>
</evidence>
<feature type="region of interest" description="Disordered" evidence="1">
    <location>
        <begin position="510"/>
        <end position="540"/>
    </location>
</feature>
<dbReference type="OrthoDB" id="9146762at2"/>
<sequence length="654" mass="73037">MWSFPKAGPEHSNSSSKLNEFFNDQDASTALVREAVQNSLDAALDPTKPVRVRLSLASFPWETLEPFLRTGQAGETVDNHLSSNDLGKFAESFAGRELRCLIIEDEGTKGLIGETDKSNAHSGSNFVGFWWNDGISGKGKGSSGSHGVGKTTLTRISGMSLFLAVTKRSEDRKRYLLGFANLPYHRVNGSSYLGYGRFGQSVHEDGNEKFMPIEETTDVERFLSEFSLKRDESGLSIFIPGIPSSVDSSGLLLATVRDYYWPILKGDLVVEVVDRLSGETTTVCAENLSEVITHIADQGERLRKAVSDTEHRVGIVREILELKTGGNPNWFAGNEPTMSHTAHGDTRGAVSKECFSEDNLGRMFSAFENGQLVGFSFSLKFETVDGEQQVGLVEVYFKKDDYKLTDNAQFIRNQIIISRQPSNIPAKNVTCFLIAEDRDMSDYLKEAEEPAHTRWFLNRFNEQKSFTSDWALRFVMDLPAHMYRILSREDEDASTYENFADDIFSVTEPMGVGSKKKRGQKRKKSEEPDDIPPVKRSPAIRVERDTENPGFDLLPVGNIAELFEEEEVAFPVEVSVKAAYVSALGKSRSWRDYSKIDFQFGKTIPIEISPKGAAEVISASENTFTVELLQPEFRVSAKGFDGNRDLLIHPRIKL</sequence>
<dbReference type="EMBL" id="FXXP01000001">
    <property type="protein sequence ID" value="SMX26579.1"/>
    <property type="molecule type" value="Genomic_DNA"/>
</dbReference>
<protein>
    <recommendedName>
        <fullName evidence="4">Histidine kinase-, DNA gyrase B-, and HSP90-like ATPase</fullName>
    </recommendedName>
</protein>
<feature type="compositionally biased region" description="Basic residues" evidence="1">
    <location>
        <begin position="514"/>
        <end position="523"/>
    </location>
</feature>
<evidence type="ECO:0008006" key="4">
    <source>
        <dbReference type="Google" id="ProtNLM"/>
    </source>
</evidence>
<organism evidence="2 3">
    <name type="scientific">Pelagimonas phthalicica</name>
    <dbReference type="NCBI Taxonomy" id="1037362"/>
    <lineage>
        <taxon>Bacteria</taxon>
        <taxon>Pseudomonadati</taxon>
        <taxon>Pseudomonadota</taxon>
        <taxon>Alphaproteobacteria</taxon>
        <taxon>Rhodobacterales</taxon>
        <taxon>Roseobacteraceae</taxon>
        <taxon>Pelagimonas</taxon>
    </lineage>
</organism>
<dbReference type="Proteomes" id="UP000225972">
    <property type="component" value="Unassembled WGS sequence"/>
</dbReference>
<dbReference type="AlphaFoldDB" id="A0A238J7K9"/>
<keyword evidence="3" id="KW-1185">Reference proteome</keyword>
<evidence type="ECO:0000256" key="1">
    <source>
        <dbReference type="SAM" id="MobiDB-lite"/>
    </source>
</evidence>
<gene>
    <name evidence="2" type="ORF">TRP8649_00663</name>
</gene>
<reference evidence="3" key="1">
    <citation type="submission" date="2017-05" db="EMBL/GenBank/DDBJ databases">
        <authorList>
            <person name="Rodrigo-Torres L."/>
            <person name="Arahal R. D."/>
            <person name="Lucena T."/>
        </authorList>
    </citation>
    <scope>NUCLEOTIDE SEQUENCE [LARGE SCALE GENOMIC DNA]</scope>
    <source>
        <strain evidence="3">CECT 8649</strain>
    </source>
</reference>
<evidence type="ECO:0000313" key="3">
    <source>
        <dbReference type="Proteomes" id="UP000225972"/>
    </source>
</evidence>
<proteinExistence type="predicted"/>
<accession>A0A238J7K9</accession>
<name>A0A238J7K9_9RHOB</name>
<dbReference type="RefSeq" id="WP_099242507.1">
    <property type="nucleotide sequence ID" value="NZ_FXXP01000001.1"/>
</dbReference>